<dbReference type="RefSeq" id="WP_132207928.1">
    <property type="nucleotide sequence ID" value="NZ_SLWN01000002.1"/>
</dbReference>
<keyword evidence="1" id="KW-0175">Coiled coil</keyword>
<evidence type="ECO:0000313" key="2">
    <source>
        <dbReference type="EMBL" id="TCO34115.1"/>
    </source>
</evidence>
<dbReference type="AlphaFoldDB" id="A0A4R2HVQ5"/>
<protein>
    <submittedName>
        <fullName evidence="2">Uncharacterized protein</fullName>
    </submittedName>
</protein>
<sequence length="229" mass="25226">MSSIVPGPQKKLEEEITAARAGAKPLNAGDLNPSAPKQEQLVGLDDWPPTVRTVVEADHDRVAALVSNRRRTADHSVPEVVRGLDELLDQIAERLQADKPRLLRKPTAAATEVELDDVAELLGIPPDELAAAPGRAERRTALRTIKQLRGELKELETSHDHSRLTRLVTFVVRLALVIDGVPETAGALAPIALDRYANAVPDVQWDWTFQQKLEFWQETHKTLAARSSS</sequence>
<name>A0A4R2HVQ5_9ACTN</name>
<reference evidence="2 3" key="1">
    <citation type="journal article" date="2015" name="Stand. Genomic Sci.">
        <title>Genomic Encyclopedia of Bacterial and Archaeal Type Strains, Phase III: the genomes of soil and plant-associated and newly described type strains.</title>
        <authorList>
            <person name="Whitman W.B."/>
            <person name="Woyke T."/>
            <person name="Klenk H.P."/>
            <person name="Zhou Y."/>
            <person name="Lilburn T.G."/>
            <person name="Beck B.J."/>
            <person name="De Vos P."/>
            <person name="Vandamme P."/>
            <person name="Eisen J.A."/>
            <person name="Garrity G."/>
            <person name="Hugenholtz P."/>
            <person name="Kyrpides N.C."/>
        </authorList>
    </citation>
    <scope>NUCLEOTIDE SEQUENCE [LARGE SCALE GENOMIC DNA]</scope>
    <source>
        <strain evidence="2 3">VKM Ac-2572</strain>
    </source>
</reference>
<proteinExistence type="predicted"/>
<evidence type="ECO:0000313" key="3">
    <source>
        <dbReference type="Proteomes" id="UP000294508"/>
    </source>
</evidence>
<dbReference type="EMBL" id="SLWN01000002">
    <property type="protein sequence ID" value="TCO34115.1"/>
    <property type="molecule type" value="Genomic_DNA"/>
</dbReference>
<feature type="coiled-coil region" evidence="1">
    <location>
        <begin position="138"/>
        <end position="165"/>
    </location>
</feature>
<dbReference type="OrthoDB" id="3821556at2"/>
<gene>
    <name evidence="2" type="ORF">EV652_102180</name>
</gene>
<keyword evidence="3" id="KW-1185">Reference proteome</keyword>
<comment type="caution">
    <text evidence="2">The sequence shown here is derived from an EMBL/GenBank/DDBJ whole genome shotgun (WGS) entry which is preliminary data.</text>
</comment>
<dbReference type="Proteomes" id="UP000294508">
    <property type="component" value="Unassembled WGS sequence"/>
</dbReference>
<evidence type="ECO:0000256" key="1">
    <source>
        <dbReference type="SAM" id="Coils"/>
    </source>
</evidence>
<organism evidence="2 3">
    <name type="scientific">Kribbella steppae</name>
    <dbReference type="NCBI Taxonomy" id="2512223"/>
    <lineage>
        <taxon>Bacteria</taxon>
        <taxon>Bacillati</taxon>
        <taxon>Actinomycetota</taxon>
        <taxon>Actinomycetes</taxon>
        <taxon>Propionibacteriales</taxon>
        <taxon>Kribbellaceae</taxon>
        <taxon>Kribbella</taxon>
    </lineage>
</organism>
<accession>A0A4R2HVQ5</accession>